<keyword evidence="2" id="KW-1185">Reference proteome</keyword>
<accession>A0ABP4GJH1</accession>
<proteinExistence type="predicted"/>
<evidence type="ECO:0000313" key="1">
    <source>
        <dbReference type="EMBL" id="GAA1226939.1"/>
    </source>
</evidence>
<name>A0ABP4GJH1_9MICO</name>
<dbReference type="SUPFAM" id="SSF53756">
    <property type="entry name" value="UDP-Glycosyltransferase/glycogen phosphorylase"/>
    <property type="match status" value="1"/>
</dbReference>
<dbReference type="Gene3D" id="3.40.50.2000">
    <property type="entry name" value="Glycogen Phosphorylase B"/>
    <property type="match status" value="1"/>
</dbReference>
<dbReference type="Proteomes" id="UP001500943">
    <property type="component" value="Unassembled WGS sequence"/>
</dbReference>
<gene>
    <name evidence="1" type="ORF">GCM10009655_27030</name>
</gene>
<organism evidence="1 2">
    <name type="scientific">Rhodoglobus aureus</name>
    <dbReference type="NCBI Taxonomy" id="191497"/>
    <lineage>
        <taxon>Bacteria</taxon>
        <taxon>Bacillati</taxon>
        <taxon>Actinomycetota</taxon>
        <taxon>Actinomycetes</taxon>
        <taxon>Micrococcales</taxon>
        <taxon>Microbacteriaceae</taxon>
        <taxon>Rhodoglobus</taxon>
    </lineage>
</organism>
<sequence length="356" mass="38713">MPPVPEATSGQPNLYIAPANFAGQGFQWARAVEQTLGVRAANLTVIRGTIRFSSDFTVPSSVSYASTRWQRRHFENVVSGFSHVLIEACMPVFGSLFDGDVRREIDALQKRGVRVGMISHGSEVRQPSGHAQRYAFSPFHVMAPERVASMERVAQSNQALIKELGVPWFVSTAGLVRDHPEATWLPVCIKVEEWASRRIPLTKDAPVVVHAPSREIMKRSDLVDAALAALHEQGTITYRRISGVPNSEMPKVLGDADILVDSVGSGNYGVASCEGMAAGLVVVSAIDQQIAEIVRRETGCDLPIVHTEPDGVSDAIIRILDDRAKYQTVASDGLRFVNAFHSGARSAEALRSFLAT</sequence>
<reference evidence="2" key="1">
    <citation type="journal article" date="2019" name="Int. J. Syst. Evol. Microbiol.">
        <title>The Global Catalogue of Microorganisms (GCM) 10K type strain sequencing project: providing services to taxonomists for standard genome sequencing and annotation.</title>
        <authorList>
            <consortium name="The Broad Institute Genomics Platform"/>
            <consortium name="The Broad Institute Genome Sequencing Center for Infectious Disease"/>
            <person name="Wu L."/>
            <person name="Ma J."/>
        </authorList>
    </citation>
    <scope>NUCLEOTIDE SEQUENCE [LARGE SCALE GENOMIC DNA]</scope>
    <source>
        <strain evidence="2">JCM 12762</strain>
    </source>
</reference>
<evidence type="ECO:0008006" key="3">
    <source>
        <dbReference type="Google" id="ProtNLM"/>
    </source>
</evidence>
<dbReference type="EMBL" id="BAAAKW010000068">
    <property type="protein sequence ID" value="GAA1226939.1"/>
    <property type="molecule type" value="Genomic_DNA"/>
</dbReference>
<protein>
    <recommendedName>
        <fullName evidence="3">Glycosyltransferase</fullName>
    </recommendedName>
</protein>
<evidence type="ECO:0000313" key="2">
    <source>
        <dbReference type="Proteomes" id="UP001500943"/>
    </source>
</evidence>
<comment type="caution">
    <text evidence="1">The sequence shown here is derived from an EMBL/GenBank/DDBJ whole genome shotgun (WGS) entry which is preliminary data.</text>
</comment>